<dbReference type="PANTHER" id="PTHR44591">
    <property type="entry name" value="STRESS RESPONSE REGULATOR PROTEIN 1"/>
    <property type="match status" value="1"/>
</dbReference>
<dbReference type="Pfam" id="PF00072">
    <property type="entry name" value="Response_reg"/>
    <property type="match status" value="1"/>
</dbReference>
<name>A0A917J9V6_9SPHI</name>
<comment type="caution">
    <text evidence="4">The sequence shown here is derived from an EMBL/GenBank/DDBJ whole genome shotgun (WGS) entry which is preliminary data.</text>
</comment>
<protein>
    <recommendedName>
        <fullName evidence="3">Response regulatory domain-containing protein</fullName>
    </recommendedName>
</protein>
<dbReference type="EMBL" id="BMDO01000008">
    <property type="protein sequence ID" value="GGI51668.1"/>
    <property type="molecule type" value="Genomic_DNA"/>
</dbReference>
<dbReference type="SUPFAM" id="SSF52172">
    <property type="entry name" value="CheY-like"/>
    <property type="match status" value="1"/>
</dbReference>
<dbReference type="SMART" id="SM00448">
    <property type="entry name" value="REC"/>
    <property type="match status" value="1"/>
</dbReference>
<sequence>MLSVYMAPIITQHMNNHILILDDSQDILDALQQALTEEGYKVTTYNYCEDILQLVKEHQPNLVLLDYLLFGINGGELCHHIKTDPLTKHIPVVLMSAYPRVLESLGDYGSNAFIAKPFDLEVMYATIKKCLDQQSELSYH</sequence>
<dbReference type="PANTHER" id="PTHR44591:SF3">
    <property type="entry name" value="RESPONSE REGULATORY DOMAIN-CONTAINING PROTEIN"/>
    <property type="match status" value="1"/>
</dbReference>
<gene>
    <name evidence="4" type="ORF">GCM10011425_28800</name>
</gene>
<keyword evidence="1 2" id="KW-0597">Phosphoprotein</keyword>
<organism evidence="4 5">
    <name type="scientific">Mucilaginibacter galii</name>
    <dbReference type="NCBI Taxonomy" id="2005073"/>
    <lineage>
        <taxon>Bacteria</taxon>
        <taxon>Pseudomonadati</taxon>
        <taxon>Bacteroidota</taxon>
        <taxon>Sphingobacteriia</taxon>
        <taxon>Sphingobacteriales</taxon>
        <taxon>Sphingobacteriaceae</taxon>
        <taxon>Mucilaginibacter</taxon>
    </lineage>
</organism>
<reference evidence="4" key="2">
    <citation type="submission" date="2020-09" db="EMBL/GenBank/DDBJ databases">
        <authorList>
            <person name="Sun Q."/>
            <person name="Sedlacek I."/>
        </authorList>
    </citation>
    <scope>NUCLEOTIDE SEQUENCE</scope>
    <source>
        <strain evidence="4">CCM 8711</strain>
    </source>
</reference>
<dbReference type="InterPro" id="IPR011006">
    <property type="entry name" value="CheY-like_superfamily"/>
</dbReference>
<proteinExistence type="predicted"/>
<dbReference type="InterPro" id="IPR001789">
    <property type="entry name" value="Sig_transdc_resp-reg_receiver"/>
</dbReference>
<feature type="domain" description="Response regulatory" evidence="3">
    <location>
        <begin position="17"/>
        <end position="131"/>
    </location>
</feature>
<evidence type="ECO:0000313" key="5">
    <source>
        <dbReference type="Proteomes" id="UP000662074"/>
    </source>
</evidence>
<evidence type="ECO:0000256" key="1">
    <source>
        <dbReference type="ARBA" id="ARBA00022553"/>
    </source>
</evidence>
<evidence type="ECO:0000259" key="3">
    <source>
        <dbReference type="PROSITE" id="PS50110"/>
    </source>
</evidence>
<dbReference type="Gene3D" id="3.40.50.2300">
    <property type="match status" value="1"/>
</dbReference>
<dbReference type="AlphaFoldDB" id="A0A917J9V6"/>
<evidence type="ECO:0000256" key="2">
    <source>
        <dbReference type="PROSITE-ProRule" id="PRU00169"/>
    </source>
</evidence>
<dbReference type="InterPro" id="IPR050595">
    <property type="entry name" value="Bact_response_regulator"/>
</dbReference>
<feature type="modified residue" description="4-aspartylphosphate" evidence="2">
    <location>
        <position position="66"/>
    </location>
</feature>
<evidence type="ECO:0000313" key="4">
    <source>
        <dbReference type="EMBL" id="GGI51668.1"/>
    </source>
</evidence>
<reference evidence="4" key="1">
    <citation type="journal article" date="2014" name="Int. J. Syst. Evol. Microbiol.">
        <title>Complete genome sequence of Corynebacterium casei LMG S-19264T (=DSM 44701T), isolated from a smear-ripened cheese.</title>
        <authorList>
            <consortium name="US DOE Joint Genome Institute (JGI-PGF)"/>
            <person name="Walter F."/>
            <person name="Albersmeier A."/>
            <person name="Kalinowski J."/>
            <person name="Ruckert C."/>
        </authorList>
    </citation>
    <scope>NUCLEOTIDE SEQUENCE</scope>
    <source>
        <strain evidence="4">CCM 8711</strain>
    </source>
</reference>
<dbReference type="Proteomes" id="UP000662074">
    <property type="component" value="Unassembled WGS sequence"/>
</dbReference>
<accession>A0A917J9V6</accession>
<dbReference type="PROSITE" id="PS50110">
    <property type="entry name" value="RESPONSE_REGULATORY"/>
    <property type="match status" value="1"/>
</dbReference>
<dbReference type="GO" id="GO:0000160">
    <property type="term" value="P:phosphorelay signal transduction system"/>
    <property type="evidence" value="ECO:0007669"/>
    <property type="project" value="InterPro"/>
</dbReference>
<keyword evidence="5" id="KW-1185">Reference proteome</keyword>